<evidence type="ECO:0000313" key="9">
    <source>
        <dbReference type="Proteomes" id="UP001182556"/>
    </source>
</evidence>
<feature type="region of interest" description="Disordered" evidence="6">
    <location>
        <begin position="392"/>
        <end position="424"/>
    </location>
</feature>
<keyword evidence="3 5" id="KW-0863">Zinc-finger</keyword>
<evidence type="ECO:0000256" key="1">
    <source>
        <dbReference type="ARBA" id="ARBA00022723"/>
    </source>
</evidence>
<feature type="compositionally biased region" description="Low complexity" evidence="6">
    <location>
        <begin position="30"/>
        <end position="49"/>
    </location>
</feature>
<feature type="zinc finger region" description="C3H1-type" evidence="5">
    <location>
        <begin position="712"/>
        <end position="739"/>
    </location>
</feature>
<keyword evidence="4 5" id="KW-0862">Zinc</keyword>
<evidence type="ECO:0000256" key="6">
    <source>
        <dbReference type="SAM" id="MobiDB-lite"/>
    </source>
</evidence>
<dbReference type="Gene3D" id="4.10.1000.10">
    <property type="entry name" value="Zinc finger, CCCH-type"/>
    <property type="match status" value="3"/>
</dbReference>
<evidence type="ECO:0000313" key="8">
    <source>
        <dbReference type="EMBL" id="KAK1920954.1"/>
    </source>
</evidence>
<dbReference type="InterPro" id="IPR036855">
    <property type="entry name" value="Znf_CCCH_sf"/>
</dbReference>
<keyword evidence="2" id="KW-0677">Repeat</keyword>
<dbReference type="Pfam" id="PF14608">
    <property type="entry name" value="zf-CCCH_2"/>
    <property type="match status" value="2"/>
</dbReference>
<dbReference type="InterPro" id="IPR045877">
    <property type="entry name" value="ZFP36-like"/>
</dbReference>
<reference evidence="8" key="1">
    <citation type="submission" date="2023-02" db="EMBL/GenBank/DDBJ databases">
        <title>Identification and recombinant expression of a fungal hydrolase from Papiliotrema laurentii that hydrolyzes apple cutin and clears colloidal polyester polyurethane.</title>
        <authorList>
            <consortium name="DOE Joint Genome Institute"/>
            <person name="Roman V.A."/>
            <person name="Bojanowski C."/>
            <person name="Crable B.R."/>
            <person name="Wagner D.N."/>
            <person name="Hung C.S."/>
            <person name="Nadeau L.J."/>
            <person name="Schratz L."/>
            <person name="Haridas S."/>
            <person name="Pangilinan J."/>
            <person name="Lipzen A."/>
            <person name="Na H."/>
            <person name="Yan M."/>
            <person name="Ng V."/>
            <person name="Grigoriev I.V."/>
            <person name="Spatafora J.W."/>
            <person name="Barlow D."/>
            <person name="Biffinger J."/>
            <person name="Kelley-Loughnane N."/>
            <person name="Varaljay V.A."/>
            <person name="Crookes-Goodson W.J."/>
        </authorList>
    </citation>
    <scope>NUCLEOTIDE SEQUENCE</scope>
    <source>
        <strain evidence="8">5307AH</strain>
    </source>
</reference>
<dbReference type="Gene3D" id="1.20.120.1350">
    <property type="entry name" value="Pneumovirus matrix protein 2 (M2), zinc-binding domain"/>
    <property type="match status" value="1"/>
</dbReference>
<feature type="compositionally biased region" description="Pro residues" evidence="6">
    <location>
        <begin position="10"/>
        <end position="23"/>
    </location>
</feature>
<keyword evidence="1 5" id="KW-0479">Metal-binding</keyword>
<dbReference type="Proteomes" id="UP001182556">
    <property type="component" value="Unassembled WGS sequence"/>
</dbReference>
<dbReference type="GO" id="GO:0008270">
    <property type="term" value="F:zinc ion binding"/>
    <property type="evidence" value="ECO:0007669"/>
    <property type="project" value="UniProtKB-KW"/>
</dbReference>
<dbReference type="PROSITE" id="PS50103">
    <property type="entry name" value="ZF_C3H1"/>
    <property type="match status" value="5"/>
</dbReference>
<feature type="domain" description="C3H1-type" evidence="7">
    <location>
        <begin position="712"/>
        <end position="739"/>
    </location>
</feature>
<feature type="zinc finger region" description="C3H1-type" evidence="5">
    <location>
        <begin position="673"/>
        <end position="700"/>
    </location>
</feature>
<name>A0AAD9FLP1_PAPLA</name>
<feature type="compositionally biased region" description="Basic and acidic residues" evidence="6">
    <location>
        <begin position="69"/>
        <end position="78"/>
    </location>
</feature>
<dbReference type="SMART" id="SM00356">
    <property type="entry name" value="ZnF_C3H1"/>
    <property type="match status" value="6"/>
</dbReference>
<evidence type="ECO:0000256" key="4">
    <source>
        <dbReference type="ARBA" id="ARBA00022833"/>
    </source>
</evidence>
<feature type="zinc finger region" description="C3H1-type" evidence="5">
    <location>
        <begin position="359"/>
        <end position="386"/>
    </location>
</feature>
<protein>
    <recommendedName>
        <fullName evidence="7">C3H1-type domain-containing protein</fullName>
    </recommendedName>
</protein>
<feature type="compositionally biased region" description="Basic and acidic residues" evidence="6">
    <location>
        <begin position="225"/>
        <end position="242"/>
    </location>
</feature>
<feature type="domain" description="C3H1-type" evidence="7">
    <location>
        <begin position="786"/>
        <end position="813"/>
    </location>
</feature>
<feature type="compositionally biased region" description="Polar residues" evidence="6">
    <location>
        <begin position="87"/>
        <end position="97"/>
    </location>
</feature>
<feature type="zinc finger region" description="C3H1-type" evidence="5">
    <location>
        <begin position="786"/>
        <end position="813"/>
    </location>
</feature>
<feature type="domain" description="C3H1-type" evidence="7">
    <location>
        <begin position="359"/>
        <end position="386"/>
    </location>
</feature>
<feature type="region of interest" description="Disordered" evidence="6">
    <location>
        <begin position="217"/>
        <end position="242"/>
    </location>
</feature>
<dbReference type="GO" id="GO:0003729">
    <property type="term" value="F:mRNA binding"/>
    <property type="evidence" value="ECO:0007669"/>
    <property type="project" value="InterPro"/>
</dbReference>
<dbReference type="EMBL" id="JAODAN010000012">
    <property type="protein sequence ID" value="KAK1920954.1"/>
    <property type="molecule type" value="Genomic_DNA"/>
</dbReference>
<evidence type="ECO:0000256" key="2">
    <source>
        <dbReference type="ARBA" id="ARBA00022737"/>
    </source>
</evidence>
<evidence type="ECO:0000256" key="3">
    <source>
        <dbReference type="ARBA" id="ARBA00022771"/>
    </source>
</evidence>
<dbReference type="InterPro" id="IPR000571">
    <property type="entry name" value="Znf_CCCH"/>
</dbReference>
<sequence>MSVSTASTSPPTPSTPPPAPTPLDPEVRVTLPTPSSFSSRRTRSNSSDPESSPKDTAKSHGRSVSFSLDHGDEQDHVQKLYRIPQKKASTPTDNSNRAPVPPPLTLTTSRSALPLLSPFTRAPATAPHSRFTHAAAARGLSIAPALSRGARHSISGAQGSIWSATGYTTNKTGWASPALNSAKSIGTAARHRGLTVAVLKDDKDLIVGDVPLTPGLHTGMSTVKSSEESVSADHGEDEPNRKQDKREVIILCRYYHTPGLTCTSRPCRFVHNLDAIKSPKPAREYEMLSPEAKDPTEGTFAQAQLRAKTKILDLDEFVTKGAVPGETVVLSGENGHEVTGTVYLMSGGGKGPAGKSRAKFKTVPCKDFAEGFCQYGDYCSFIHDEKVPANKELNDGVNGHATEKQSETPRTPEANRRNSTGSVAHKPVLDAWTKTLPRAVLEPSTSVISGDTQKKKFSAFAAPFSITPIQVDPKGELVPQLRAPKIDVDETADTDQPVGATTLFKPKAARPSDWTKGPPLSLKKVSIVEPHTAEDEVTSATSASHLTVPVSAFSLFGTESDPATPWDPALSRHMEEDESRSEYNAAVVTPPSPFPSPPNESHALWSPSYPWGMPMSPVSPFDKDDPLGMIPGGPGVMWTPAGWAVQDAAMKLSLKAAEVKTKHAKSKARAKSYYKTRPCKFFTEGHCPHGDDCSYLHGETAVVRPKDKPIHVRTLPCKFYNSAGGCHNGDDCDFLHQLVVPPSVPLVDKPRPWRTRPCRHWQLGKCKLGDACHFAHVLDPARKRLIEEQQPCRHWALGRCEKGDLCKFKHEGRVQWEEQPLNEASLARAYEQARREESAREESDGEEDCVEIVTDVSNLSVSTAQSLHV</sequence>
<comment type="caution">
    <text evidence="8">The sequence shown here is derived from an EMBL/GenBank/DDBJ whole genome shotgun (WGS) entry which is preliminary data.</text>
</comment>
<dbReference type="SUPFAM" id="SSF90229">
    <property type="entry name" value="CCCH zinc finger"/>
    <property type="match status" value="4"/>
</dbReference>
<dbReference type="PANTHER" id="PTHR12547:SF18">
    <property type="entry name" value="PROTEIN TIS11"/>
    <property type="match status" value="1"/>
</dbReference>
<keyword evidence="9" id="KW-1185">Reference proteome</keyword>
<gene>
    <name evidence="8" type="ORF">DB88DRAFT_115991</name>
</gene>
<accession>A0AAD9FLP1</accession>
<evidence type="ECO:0000259" key="7">
    <source>
        <dbReference type="PROSITE" id="PS50103"/>
    </source>
</evidence>
<dbReference type="AlphaFoldDB" id="A0AAD9FLP1"/>
<evidence type="ECO:0000256" key="5">
    <source>
        <dbReference type="PROSITE-ProRule" id="PRU00723"/>
    </source>
</evidence>
<feature type="zinc finger region" description="C3H1-type" evidence="5">
    <location>
        <begin position="752"/>
        <end position="779"/>
    </location>
</feature>
<dbReference type="Pfam" id="PF00642">
    <property type="entry name" value="zf-CCCH"/>
    <property type="match status" value="3"/>
</dbReference>
<feature type="domain" description="C3H1-type" evidence="7">
    <location>
        <begin position="673"/>
        <end position="700"/>
    </location>
</feature>
<organism evidence="8 9">
    <name type="scientific">Papiliotrema laurentii</name>
    <name type="common">Cryptococcus laurentii</name>
    <dbReference type="NCBI Taxonomy" id="5418"/>
    <lineage>
        <taxon>Eukaryota</taxon>
        <taxon>Fungi</taxon>
        <taxon>Dikarya</taxon>
        <taxon>Basidiomycota</taxon>
        <taxon>Agaricomycotina</taxon>
        <taxon>Tremellomycetes</taxon>
        <taxon>Tremellales</taxon>
        <taxon>Rhynchogastremaceae</taxon>
        <taxon>Papiliotrema</taxon>
    </lineage>
</organism>
<dbReference type="PANTHER" id="PTHR12547">
    <property type="entry name" value="CCCH ZINC FINGER/TIS11-RELATED"/>
    <property type="match status" value="1"/>
</dbReference>
<feature type="region of interest" description="Disordered" evidence="6">
    <location>
        <begin position="1"/>
        <end position="108"/>
    </location>
</feature>
<proteinExistence type="predicted"/>
<feature type="domain" description="C3H1-type" evidence="7">
    <location>
        <begin position="752"/>
        <end position="779"/>
    </location>
</feature>